<evidence type="ECO:0000313" key="2">
    <source>
        <dbReference type="EMBL" id="QAY72571.1"/>
    </source>
</evidence>
<organism evidence="2 3">
    <name type="scientific">Agromyces protaetiae</name>
    <dbReference type="NCBI Taxonomy" id="2509455"/>
    <lineage>
        <taxon>Bacteria</taxon>
        <taxon>Bacillati</taxon>
        <taxon>Actinomycetota</taxon>
        <taxon>Actinomycetes</taxon>
        <taxon>Micrococcales</taxon>
        <taxon>Microbacteriaceae</taxon>
        <taxon>Agromyces</taxon>
    </lineage>
</organism>
<dbReference type="EMBL" id="CP035491">
    <property type="protein sequence ID" value="QAY72571.1"/>
    <property type="molecule type" value="Genomic_DNA"/>
</dbReference>
<dbReference type="Proteomes" id="UP000291259">
    <property type="component" value="Chromosome"/>
</dbReference>
<feature type="region of interest" description="Disordered" evidence="1">
    <location>
        <begin position="1"/>
        <end position="37"/>
    </location>
</feature>
<protein>
    <recommendedName>
        <fullName evidence="4">DUF1801 domain-containing protein</fullName>
    </recommendedName>
</protein>
<sequence length="146" mass="15751">MAGTGTSEGLSAEERAAVKQRAKELRDQEKAGKSRAAGEKQVLDAIAGLEGSDKSIAEGFYKAVSDVAPGLLPKTYYGFPGFANTEGKMVVFMQQASKFKTRYATIAFEDRANLDDGDLWPVGYAVLAWTPEVEARVRELVTRAVG</sequence>
<feature type="compositionally biased region" description="Basic and acidic residues" evidence="1">
    <location>
        <begin position="12"/>
        <end position="37"/>
    </location>
</feature>
<dbReference type="OrthoDB" id="32458at2"/>
<reference evidence="2 3" key="1">
    <citation type="submission" date="2019-01" db="EMBL/GenBank/DDBJ databases">
        <title>Genome sequencing of strain FW100M-8.</title>
        <authorList>
            <person name="Heo J."/>
            <person name="Kim S.-J."/>
            <person name="Kim J.-S."/>
            <person name="Hong S.-B."/>
            <person name="Kwon S.-W."/>
        </authorList>
    </citation>
    <scope>NUCLEOTIDE SEQUENCE [LARGE SCALE GENOMIC DNA]</scope>
    <source>
        <strain evidence="2 3">FW100M-8</strain>
    </source>
</reference>
<dbReference type="RefSeq" id="WP_129188927.1">
    <property type="nucleotide sequence ID" value="NZ_CP035491.1"/>
</dbReference>
<name>A0A4V0YGV9_9MICO</name>
<evidence type="ECO:0008006" key="4">
    <source>
        <dbReference type="Google" id="ProtNLM"/>
    </source>
</evidence>
<proteinExistence type="predicted"/>
<evidence type="ECO:0000256" key="1">
    <source>
        <dbReference type="SAM" id="MobiDB-lite"/>
    </source>
</evidence>
<evidence type="ECO:0000313" key="3">
    <source>
        <dbReference type="Proteomes" id="UP000291259"/>
    </source>
</evidence>
<gene>
    <name evidence="2" type="ORF">ET445_03635</name>
</gene>
<keyword evidence="3" id="KW-1185">Reference proteome</keyword>
<dbReference type="AlphaFoldDB" id="A0A4V0YGV9"/>
<dbReference type="KEGG" id="agf:ET445_03635"/>
<accession>A0A4V0YGV9</accession>